<sequence>MNLTINGEGAEITLESEETLGELLSGLEDWLAGSGYSLSGITINNEKISAGSIGEVFDRKLSEIDVLDIQTSNLFELLLEALIVARDILEAYREAAFDSRQEIQQDWEGSAAASFLSHRNPELFGIIDAALSGEGLSPDQVLALTDERIAEISAPQQALLQLETIIDGVSQRLEDLPLDLQTGKDSRATETVQLFSNITEKLFRLMAYLNSRGFEFEYQGDSGATFDNFFEGFDATIKEMLAAYEAKDAVLVGDLAEYELAPRLRLLFGILKKSAEKTV</sequence>
<reference evidence="1" key="1">
    <citation type="submission" date="2021-01" db="EMBL/GenBank/DDBJ databases">
        <title>Description of Breznakiella homolactica.</title>
        <authorList>
            <person name="Song Y."/>
            <person name="Brune A."/>
        </authorList>
    </citation>
    <scope>NUCLEOTIDE SEQUENCE</scope>
    <source>
        <strain evidence="1">RmG30</strain>
    </source>
</reference>
<dbReference type="KEGG" id="bhc:JFL75_11275"/>
<organism evidence="1 2">
    <name type="scientific">Breznakiella homolactica</name>
    <dbReference type="NCBI Taxonomy" id="2798577"/>
    <lineage>
        <taxon>Bacteria</taxon>
        <taxon>Pseudomonadati</taxon>
        <taxon>Spirochaetota</taxon>
        <taxon>Spirochaetia</taxon>
        <taxon>Spirochaetales</taxon>
        <taxon>Breznakiellaceae</taxon>
        <taxon>Breznakiella</taxon>
    </lineage>
</organism>
<evidence type="ECO:0000313" key="2">
    <source>
        <dbReference type="Proteomes" id="UP000595917"/>
    </source>
</evidence>
<dbReference type="EMBL" id="CP067089">
    <property type="protein sequence ID" value="QQO07531.1"/>
    <property type="molecule type" value="Genomic_DNA"/>
</dbReference>
<dbReference type="RefSeq" id="WP_215624837.1">
    <property type="nucleotide sequence ID" value="NZ_CP067089.2"/>
</dbReference>
<accession>A0A7T7XJJ0</accession>
<keyword evidence="2" id="KW-1185">Reference proteome</keyword>
<dbReference type="Proteomes" id="UP000595917">
    <property type="component" value="Chromosome"/>
</dbReference>
<gene>
    <name evidence="1" type="ORF">JFL75_11275</name>
</gene>
<name>A0A7T7XJJ0_9SPIR</name>
<protein>
    <submittedName>
        <fullName evidence="1">Uncharacterized protein</fullName>
    </submittedName>
</protein>
<dbReference type="AlphaFoldDB" id="A0A7T7XJJ0"/>
<proteinExistence type="predicted"/>
<evidence type="ECO:0000313" key="1">
    <source>
        <dbReference type="EMBL" id="QQO07531.1"/>
    </source>
</evidence>